<dbReference type="AlphaFoldDB" id="A0A6B0SZI6"/>
<dbReference type="Proteomes" id="UP000437065">
    <property type="component" value="Unassembled WGS sequence"/>
</dbReference>
<name>A0A6B0SZI6_9EURY</name>
<proteinExistence type="predicted"/>
<gene>
    <name evidence="1" type="ORF">GRX01_11410</name>
</gene>
<reference evidence="1 2" key="1">
    <citation type="submission" date="2019-12" db="EMBL/GenBank/DDBJ databases">
        <title>Isolation and characterization of three novel carbon monoxide-oxidizing members of Halobacteria from salione crusts and soils.</title>
        <authorList>
            <person name="Myers M.R."/>
            <person name="King G.M."/>
        </authorList>
    </citation>
    <scope>NUCLEOTIDE SEQUENCE [LARGE SCALE GENOMIC DNA]</scope>
    <source>
        <strain evidence="1 2">WSA2</strain>
    </source>
</reference>
<feature type="non-terminal residue" evidence="1">
    <location>
        <position position="1"/>
    </location>
</feature>
<evidence type="ECO:0000313" key="1">
    <source>
        <dbReference type="EMBL" id="MXR41941.1"/>
    </source>
</evidence>
<sequence length="79" mass="7503">VGMTVDSLLGATVEGDRIGNQAVNTLATLSGALAAVVLSVVTGAAAAPSPATLGALADALASVAVVAVRTPPLLLLSPL</sequence>
<comment type="caution">
    <text evidence="1">The sequence shown here is derived from an EMBL/GenBank/DDBJ whole genome shotgun (WGS) entry which is preliminary data.</text>
</comment>
<accession>A0A6B0SZI6</accession>
<evidence type="ECO:0000313" key="2">
    <source>
        <dbReference type="Proteomes" id="UP000437065"/>
    </source>
</evidence>
<organism evidence="1 2">
    <name type="scientific">Halobaculum saliterrae</name>
    <dbReference type="NCBI Taxonomy" id="2073113"/>
    <lineage>
        <taxon>Archaea</taxon>
        <taxon>Methanobacteriati</taxon>
        <taxon>Methanobacteriota</taxon>
        <taxon>Stenosarchaea group</taxon>
        <taxon>Halobacteria</taxon>
        <taxon>Halobacteriales</taxon>
        <taxon>Haloferacaceae</taxon>
        <taxon>Halobaculum</taxon>
    </lineage>
</organism>
<protein>
    <submittedName>
        <fullName evidence="1">Uncharacterized protein</fullName>
    </submittedName>
</protein>
<dbReference type="EMBL" id="WUUS01000007">
    <property type="protein sequence ID" value="MXR41941.1"/>
    <property type="molecule type" value="Genomic_DNA"/>
</dbReference>
<keyword evidence="2" id="KW-1185">Reference proteome</keyword>